<keyword evidence="6" id="KW-0067">ATP-binding</keyword>
<evidence type="ECO:0000256" key="4">
    <source>
        <dbReference type="ARBA" id="ARBA00022741"/>
    </source>
</evidence>
<dbReference type="GO" id="GO:0046872">
    <property type="term" value="F:metal ion binding"/>
    <property type="evidence" value="ECO:0007669"/>
    <property type="project" value="UniProtKB-KW"/>
</dbReference>
<dbReference type="GO" id="GO:0003887">
    <property type="term" value="F:DNA-directed DNA polymerase activity"/>
    <property type="evidence" value="ECO:0007669"/>
    <property type="project" value="UniProtKB-KW"/>
</dbReference>
<dbReference type="FunFam" id="1.10.8.60:FF:000013">
    <property type="entry name" value="DNA polymerase III subunit gamma/tau"/>
    <property type="match status" value="1"/>
</dbReference>
<keyword evidence="7" id="KW-0548">Nucleotidyltransferase</keyword>
<evidence type="ECO:0000313" key="10">
    <source>
        <dbReference type="EMBL" id="KAF6176987.1"/>
    </source>
</evidence>
<dbReference type="GO" id="GO:0009360">
    <property type="term" value="C:DNA polymerase III complex"/>
    <property type="evidence" value="ECO:0007669"/>
    <property type="project" value="InterPro"/>
</dbReference>
<feature type="domain" description="AAA+ ATPase" evidence="9">
    <location>
        <begin position="347"/>
        <end position="507"/>
    </location>
</feature>
<evidence type="ECO:0000259" key="9">
    <source>
        <dbReference type="SMART" id="SM00382"/>
    </source>
</evidence>
<dbReference type="SMART" id="SM00382">
    <property type="entry name" value="AAA"/>
    <property type="match status" value="1"/>
</dbReference>
<proteinExistence type="inferred from homology"/>
<sequence length="637" mass="71512">MSDGRRHSIDVPLSRTLVALRRVKSLRDPSTNSMSKYSSVLDNYTWDTDSCNGISLGIENSCRLVNHSPLGSRDFGLGSVRADFASDRERANSVSDQELDSCLRTPDSKSISARKLTRVGKRGSNSTRSEHVSDMRCYRSNGDEKVYRNESFDDRHEHDHRDKIMDLVVVPSSNINCDDLDLYGEPTLQSARLERNDLNVKRRKPGHNKRIKSSGAVTKIIGSVECSPIPSISESRMDASSRSPSIFAHDEVDIVDDNYRGCGIGCCWSRTPRYRNRESGRPSDIEDRPLLSGEGGEACVHHKSEIVPYSDSPRSLSHKFRPRSFDELVGQNLVAHSLLNALSKGKITSFYLFHGPRGTGKTSTSRIFAAALNCLSLECRRPCGLCRECMLFFSGRSRDVKEVDPAKINRTDRVRSLLKSAARPPITSRFKVYIIDECQLLLGKTWATVLNSLDNLPQHVVFVLITADLDTVPRSALSLCQRYHFPMIKDADIVNRLTKICVEEGLEIEKDALDFIADKSNGSLRDAEMILDQLSLLGRRITISSAYELIGIVSDEELLNLLDLALSSDTSNTVRRARELMRSRVDPMQLISQLANLIMDILAGKFERGTSEVGRNFFGMHSCEYVVFLFFCFIIFF</sequence>
<dbReference type="InterPro" id="IPR027417">
    <property type="entry name" value="P-loop_NTPase"/>
</dbReference>
<keyword evidence="4" id="KW-0547">Nucleotide-binding</keyword>
<evidence type="ECO:0000313" key="11">
    <source>
        <dbReference type="Proteomes" id="UP000541444"/>
    </source>
</evidence>
<dbReference type="InterPro" id="IPR045085">
    <property type="entry name" value="HLD_clamp_pol_III_gamma_tau"/>
</dbReference>
<keyword evidence="5" id="KW-0862">Zinc</keyword>
<gene>
    <name evidence="10" type="ORF">GIB67_027787</name>
</gene>
<accession>A0A7J7PC19</accession>
<dbReference type="PANTHER" id="PTHR11669">
    <property type="entry name" value="REPLICATION FACTOR C / DNA POLYMERASE III GAMMA-TAU SUBUNIT"/>
    <property type="match status" value="1"/>
</dbReference>
<dbReference type="InterPro" id="IPR050238">
    <property type="entry name" value="DNA_Rep/Repair_Clamp_Loader"/>
</dbReference>
<dbReference type="Pfam" id="PF13177">
    <property type="entry name" value="DNA_pol3_delta2"/>
    <property type="match status" value="1"/>
</dbReference>
<evidence type="ECO:0000256" key="2">
    <source>
        <dbReference type="ARBA" id="ARBA00012417"/>
    </source>
</evidence>
<dbReference type="CDD" id="cd18137">
    <property type="entry name" value="HLD_clamp_pol_III_gamma_tau"/>
    <property type="match status" value="1"/>
</dbReference>
<keyword evidence="7" id="KW-0239">DNA-directed DNA polymerase</keyword>
<dbReference type="GO" id="GO:0006281">
    <property type="term" value="P:DNA repair"/>
    <property type="evidence" value="ECO:0007669"/>
    <property type="project" value="TreeGrafter"/>
</dbReference>
<dbReference type="GO" id="GO:0005663">
    <property type="term" value="C:DNA replication factor C complex"/>
    <property type="evidence" value="ECO:0007669"/>
    <property type="project" value="TreeGrafter"/>
</dbReference>
<evidence type="ECO:0000256" key="3">
    <source>
        <dbReference type="ARBA" id="ARBA00022723"/>
    </source>
</evidence>
<dbReference type="PANTHER" id="PTHR11669:SF0">
    <property type="entry name" value="PROTEIN STICHEL-LIKE 2"/>
    <property type="match status" value="1"/>
</dbReference>
<evidence type="ECO:0000256" key="5">
    <source>
        <dbReference type="ARBA" id="ARBA00022833"/>
    </source>
</evidence>
<comment type="catalytic activity">
    <reaction evidence="8">
        <text>DNA(n) + a 2'-deoxyribonucleoside 5'-triphosphate = DNA(n+1) + diphosphate</text>
        <dbReference type="Rhea" id="RHEA:22508"/>
        <dbReference type="Rhea" id="RHEA-COMP:17339"/>
        <dbReference type="Rhea" id="RHEA-COMP:17340"/>
        <dbReference type="ChEBI" id="CHEBI:33019"/>
        <dbReference type="ChEBI" id="CHEBI:61560"/>
        <dbReference type="ChEBI" id="CHEBI:173112"/>
        <dbReference type="EC" id="2.7.7.7"/>
    </reaction>
</comment>
<comment type="similarity">
    <text evidence="1">Belongs to the DnaX/STICHEL family.</text>
</comment>
<keyword evidence="7" id="KW-0808">Transferase</keyword>
<dbReference type="GO" id="GO:0005524">
    <property type="term" value="F:ATP binding"/>
    <property type="evidence" value="ECO:0007669"/>
    <property type="project" value="UniProtKB-KW"/>
</dbReference>
<dbReference type="NCBIfam" id="TIGR02397">
    <property type="entry name" value="dnaX_nterm"/>
    <property type="match status" value="1"/>
</dbReference>
<dbReference type="Proteomes" id="UP000541444">
    <property type="component" value="Unassembled WGS sequence"/>
</dbReference>
<dbReference type="InterPro" id="IPR003593">
    <property type="entry name" value="AAA+_ATPase"/>
</dbReference>
<evidence type="ECO:0000256" key="7">
    <source>
        <dbReference type="ARBA" id="ARBA00022932"/>
    </source>
</evidence>
<keyword evidence="3" id="KW-0479">Metal-binding</keyword>
<protein>
    <recommendedName>
        <fullName evidence="2">DNA-directed DNA polymerase</fullName>
        <ecNumber evidence="2">2.7.7.7</ecNumber>
    </recommendedName>
</protein>
<name>A0A7J7PC19_9MAGN</name>
<organism evidence="10 11">
    <name type="scientific">Kingdonia uniflora</name>
    <dbReference type="NCBI Taxonomy" id="39325"/>
    <lineage>
        <taxon>Eukaryota</taxon>
        <taxon>Viridiplantae</taxon>
        <taxon>Streptophyta</taxon>
        <taxon>Embryophyta</taxon>
        <taxon>Tracheophyta</taxon>
        <taxon>Spermatophyta</taxon>
        <taxon>Magnoliopsida</taxon>
        <taxon>Ranunculales</taxon>
        <taxon>Circaeasteraceae</taxon>
        <taxon>Kingdonia</taxon>
    </lineage>
</organism>
<dbReference type="InterPro" id="IPR012763">
    <property type="entry name" value="DNA_pol_III_sug/sutau_N"/>
</dbReference>
<dbReference type="Gene3D" id="3.40.50.300">
    <property type="entry name" value="P-loop containing nucleotide triphosphate hydrolases"/>
    <property type="match status" value="1"/>
</dbReference>
<dbReference type="Gene3D" id="1.10.8.60">
    <property type="match status" value="1"/>
</dbReference>
<keyword evidence="11" id="KW-1185">Reference proteome</keyword>
<dbReference type="EC" id="2.7.7.7" evidence="2"/>
<evidence type="ECO:0000256" key="6">
    <source>
        <dbReference type="ARBA" id="ARBA00022840"/>
    </source>
</evidence>
<dbReference type="AlphaFoldDB" id="A0A7J7PC19"/>
<evidence type="ECO:0000256" key="1">
    <source>
        <dbReference type="ARBA" id="ARBA00006360"/>
    </source>
</evidence>
<dbReference type="GO" id="GO:0006261">
    <property type="term" value="P:DNA-templated DNA replication"/>
    <property type="evidence" value="ECO:0007669"/>
    <property type="project" value="TreeGrafter"/>
</dbReference>
<dbReference type="OrthoDB" id="1899087at2759"/>
<dbReference type="Pfam" id="PF22608">
    <property type="entry name" value="DNAX_ATPase_lid"/>
    <property type="match status" value="1"/>
</dbReference>
<dbReference type="GO" id="GO:0003689">
    <property type="term" value="F:DNA clamp loader activity"/>
    <property type="evidence" value="ECO:0007669"/>
    <property type="project" value="TreeGrafter"/>
</dbReference>
<comment type="caution">
    <text evidence="10">The sequence shown here is derived from an EMBL/GenBank/DDBJ whole genome shotgun (WGS) entry which is preliminary data.</text>
</comment>
<reference evidence="10 11" key="1">
    <citation type="journal article" date="2020" name="IScience">
        <title>Genome Sequencing of the Endangered Kingdonia uniflora (Circaeasteraceae, Ranunculales) Reveals Potential Mechanisms of Evolutionary Specialization.</title>
        <authorList>
            <person name="Sun Y."/>
            <person name="Deng T."/>
            <person name="Zhang A."/>
            <person name="Moore M.J."/>
            <person name="Landis J.B."/>
            <person name="Lin N."/>
            <person name="Zhang H."/>
            <person name="Zhang X."/>
            <person name="Huang J."/>
            <person name="Zhang X."/>
            <person name="Sun H."/>
            <person name="Wang H."/>
        </authorList>
    </citation>
    <scope>NUCLEOTIDE SEQUENCE [LARGE SCALE GENOMIC DNA]</scope>
    <source>
        <strain evidence="10">TB1705</strain>
        <tissue evidence="10">Leaf</tissue>
    </source>
</reference>
<evidence type="ECO:0000256" key="8">
    <source>
        <dbReference type="ARBA" id="ARBA00049244"/>
    </source>
</evidence>
<dbReference type="EMBL" id="JACGCM010000012">
    <property type="protein sequence ID" value="KAF6176987.1"/>
    <property type="molecule type" value="Genomic_DNA"/>
</dbReference>
<dbReference type="SUPFAM" id="SSF52540">
    <property type="entry name" value="P-loop containing nucleoside triphosphate hydrolases"/>
    <property type="match status" value="1"/>
</dbReference>